<name>A0A9E7JYE2_9LILI</name>
<gene>
    <name evidence="1" type="ORF">MUK42_35166</name>
</gene>
<sequence>MTGDCVAALHPTASGRPEQATSVLLRLIGAAAAFAILPKGSRRSIGGAGKAKRVSGKPSSETSIVLHLNM</sequence>
<keyword evidence="2" id="KW-1185">Reference proteome</keyword>
<accession>A0A9E7JYE2</accession>
<dbReference type="EMBL" id="CP097506">
    <property type="protein sequence ID" value="URD97933.1"/>
    <property type="molecule type" value="Genomic_DNA"/>
</dbReference>
<proteinExistence type="predicted"/>
<reference evidence="1" key="1">
    <citation type="submission" date="2022-05" db="EMBL/GenBank/DDBJ databases">
        <title>The Musa troglodytarum L. genome provides insights into the mechanism of non-climacteric behaviour and enrichment of carotenoids.</title>
        <authorList>
            <person name="Wang J."/>
        </authorList>
    </citation>
    <scope>NUCLEOTIDE SEQUENCE</scope>
    <source>
        <tissue evidence="1">Leaf</tissue>
    </source>
</reference>
<evidence type="ECO:0000313" key="2">
    <source>
        <dbReference type="Proteomes" id="UP001055439"/>
    </source>
</evidence>
<dbReference type="Proteomes" id="UP001055439">
    <property type="component" value="Chromosome 4"/>
</dbReference>
<evidence type="ECO:0000313" key="1">
    <source>
        <dbReference type="EMBL" id="URD97933.1"/>
    </source>
</evidence>
<protein>
    <submittedName>
        <fullName evidence="1">Uncharacterized protein</fullName>
    </submittedName>
</protein>
<dbReference type="AlphaFoldDB" id="A0A9E7JYE2"/>
<organism evidence="1 2">
    <name type="scientific">Musa troglodytarum</name>
    <name type="common">fe'i banana</name>
    <dbReference type="NCBI Taxonomy" id="320322"/>
    <lineage>
        <taxon>Eukaryota</taxon>
        <taxon>Viridiplantae</taxon>
        <taxon>Streptophyta</taxon>
        <taxon>Embryophyta</taxon>
        <taxon>Tracheophyta</taxon>
        <taxon>Spermatophyta</taxon>
        <taxon>Magnoliopsida</taxon>
        <taxon>Liliopsida</taxon>
        <taxon>Zingiberales</taxon>
        <taxon>Musaceae</taxon>
        <taxon>Musa</taxon>
    </lineage>
</organism>